<evidence type="ECO:0000313" key="2">
    <source>
        <dbReference type="EMBL" id="BDM69890.1"/>
    </source>
</evidence>
<gene>
    <name evidence="2" type="ORF">HEK616_33770</name>
</gene>
<protein>
    <submittedName>
        <fullName evidence="2">Uncharacterized protein</fullName>
    </submittedName>
</protein>
<reference evidence="2" key="1">
    <citation type="submission" date="2022-06" db="EMBL/GenBank/DDBJ databases">
        <title>Complete genome sequence of Streptomyces nigrescens HEK616.</title>
        <authorList>
            <person name="Asamizu S."/>
            <person name="Onaka H."/>
        </authorList>
    </citation>
    <scope>NUCLEOTIDE SEQUENCE</scope>
    <source>
        <strain evidence="2">HEK616</strain>
    </source>
</reference>
<keyword evidence="3" id="KW-1185">Reference proteome</keyword>
<accession>A0ABN6QYJ9</accession>
<feature type="compositionally biased region" description="Basic and acidic residues" evidence="1">
    <location>
        <begin position="1"/>
        <end position="24"/>
    </location>
</feature>
<proteinExistence type="predicted"/>
<dbReference type="Proteomes" id="UP001059597">
    <property type="component" value="Chromosome"/>
</dbReference>
<dbReference type="EMBL" id="AP026073">
    <property type="protein sequence ID" value="BDM69890.1"/>
    <property type="molecule type" value="Genomic_DNA"/>
</dbReference>
<organism evidence="2 3">
    <name type="scientific">Streptomyces nigrescens</name>
    <dbReference type="NCBI Taxonomy" id="1920"/>
    <lineage>
        <taxon>Bacteria</taxon>
        <taxon>Bacillati</taxon>
        <taxon>Actinomycetota</taxon>
        <taxon>Actinomycetes</taxon>
        <taxon>Kitasatosporales</taxon>
        <taxon>Streptomycetaceae</taxon>
        <taxon>Streptomyces</taxon>
    </lineage>
</organism>
<feature type="region of interest" description="Disordered" evidence="1">
    <location>
        <begin position="1"/>
        <end position="47"/>
    </location>
</feature>
<evidence type="ECO:0000313" key="3">
    <source>
        <dbReference type="Proteomes" id="UP001059597"/>
    </source>
</evidence>
<name>A0ABN6QYJ9_STRNI</name>
<evidence type="ECO:0000256" key="1">
    <source>
        <dbReference type="SAM" id="MobiDB-lite"/>
    </source>
</evidence>
<sequence length="134" mass="14832">MTPHMDPDRHGPDVPFQARDRSGGEESGGEESGEKESGGKERRRHRLHRVVRRMDGDLHCPSSLRAIVDRLTFNGTIIETASAPLTWSALGHELRGRKGRQPLDGRVLSHLALGAPVQRAHQLEHLGEPVGQLF</sequence>